<keyword evidence="3" id="KW-1185">Reference proteome</keyword>
<gene>
    <name evidence="2" type="ORF">ACJMK2_032223</name>
</gene>
<dbReference type="AlphaFoldDB" id="A0ABD3X129"/>
<comment type="caution">
    <text evidence="2">The sequence shown here is derived from an EMBL/GenBank/DDBJ whole genome shotgun (WGS) entry which is preliminary data.</text>
</comment>
<reference evidence="2 3" key="1">
    <citation type="submission" date="2024-11" db="EMBL/GenBank/DDBJ databases">
        <title>Chromosome-level genome assembly of the freshwater bivalve Anodonta woodiana.</title>
        <authorList>
            <person name="Chen X."/>
        </authorList>
    </citation>
    <scope>NUCLEOTIDE SEQUENCE [LARGE SCALE GENOMIC DNA]</scope>
    <source>
        <strain evidence="2">MN2024</strain>
        <tissue evidence="2">Gills</tissue>
    </source>
</reference>
<evidence type="ECO:0000313" key="3">
    <source>
        <dbReference type="Proteomes" id="UP001634394"/>
    </source>
</evidence>
<dbReference type="InterPro" id="IPR029021">
    <property type="entry name" value="Prot-tyrosine_phosphatase-like"/>
</dbReference>
<feature type="compositionally biased region" description="Basic and acidic residues" evidence="1">
    <location>
        <begin position="82"/>
        <end position="91"/>
    </location>
</feature>
<protein>
    <submittedName>
        <fullName evidence="2">Uncharacterized protein</fullName>
    </submittedName>
</protein>
<dbReference type="Gene3D" id="3.90.190.10">
    <property type="entry name" value="Protein tyrosine phosphatase superfamily"/>
    <property type="match status" value="1"/>
</dbReference>
<evidence type="ECO:0000256" key="1">
    <source>
        <dbReference type="SAM" id="MobiDB-lite"/>
    </source>
</evidence>
<feature type="compositionally biased region" description="Acidic residues" evidence="1">
    <location>
        <begin position="70"/>
        <end position="81"/>
    </location>
</feature>
<sequence>EQYIFLHETLVEALMLSGTDTASDKFPNVFQELLERDSESGKLKLQLEYERLTHEDENHETVYASISTENDLDEAESQDEFADAKKPENKAKNRYNNILPGRDVQIPASTCVCV</sequence>
<feature type="non-terminal residue" evidence="2">
    <location>
        <position position="1"/>
    </location>
</feature>
<proteinExistence type="predicted"/>
<name>A0ABD3X129_SINWO</name>
<dbReference type="EMBL" id="JBJQND010000004">
    <property type="protein sequence ID" value="KAL3879947.1"/>
    <property type="molecule type" value="Genomic_DNA"/>
</dbReference>
<accession>A0ABD3X129</accession>
<feature type="region of interest" description="Disordered" evidence="1">
    <location>
        <begin position="70"/>
        <end position="94"/>
    </location>
</feature>
<dbReference type="Proteomes" id="UP001634394">
    <property type="component" value="Unassembled WGS sequence"/>
</dbReference>
<organism evidence="2 3">
    <name type="scientific">Sinanodonta woodiana</name>
    <name type="common">Chinese pond mussel</name>
    <name type="synonym">Anodonta woodiana</name>
    <dbReference type="NCBI Taxonomy" id="1069815"/>
    <lineage>
        <taxon>Eukaryota</taxon>
        <taxon>Metazoa</taxon>
        <taxon>Spiralia</taxon>
        <taxon>Lophotrochozoa</taxon>
        <taxon>Mollusca</taxon>
        <taxon>Bivalvia</taxon>
        <taxon>Autobranchia</taxon>
        <taxon>Heteroconchia</taxon>
        <taxon>Palaeoheterodonta</taxon>
        <taxon>Unionida</taxon>
        <taxon>Unionoidea</taxon>
        <taxon>Unionidae</taxon>
        <taxon>Unioninae</taxon>
        <taxon>Sinanodonta</taxon>
    </lineage>
</organism>
<evidence type="ECO:0000313" key="2">
    <source>
        <dbReference type="EMBL" id="KAL3879947.1"/>
    </source>
</evidence>